<dbReference type="InterPro" id="IPR027558">
    <property type="entry name" value="Pre_pil_HX9DG_C"/>
</dbReference>
<dbReference type="KEGG" id="mri:Mal4_43340"/>
<dbReference type="Gene3D" id="3.30.700.10">
    <property type="entry name" value="Glycoprotein, Type 4 Pilin"/>
    <property type="match status" value="1"/>
</dbReference>
<sequence length="323" mass="35959">MSQTFRPLRRRGFTLIELLVVIAIIAVLIALLLPAVQQAREAARRTQCKNNIMQLGLALHNYHMAHETLPPGCVNSTGPVEEKPVGYHVGWIVQILPYIGERVAWNHFTFDGGVYTKENVEVRQHTIPMLMCPSNPMRSEGQSHYAACHHDVDEPIDNDNNGVMFLNSRIRFRDISDGRAYTILVGEALISARPLGWASGTWSTLRNTGPAINAVTTQDLNAVPLDEFTTDLYYDEDYSVPEGLGDAQEDEAGPPAAEVFDEIDPRIAELEQKHDLHGFSCSHDGGVHVCLADGAVRFLNQRMNTETYRQLGHRSDGELVGDF</sequence>
<dbReference type="Pfam" id="PF07963">
    <property type="entry name" value="N_methyl"/>
    <property type="match status" value="1"/>
</dbReference>
<accession>A0A517ZC13</accession>
<dbReference type="PANTHER" id="PTHR30093">
    <property type="entry name" value="GENERAL SECRETION PATHWAY PROTEIN G"/>
    <property type="match status" value="1"/>
</dbReference>
<dbReference type="AlphaFoldDB" id="A0A517ZC13"/>
<evidence type="ECO:0000256" key="1">
    <source>
        <dbReference type="SAM" id="Phobius"/>
    </source>
</evidence>
<keyword evidence="1" id="KW-1133">Transmembrane helix</keyword>
<dbReference type="NCBIfam" id="TIGR04294">
    <property type="entry name" value="pre_pil_HX9DG"/>
    <property type="match status" value="1"/>
</dbReference>
<reference evidence="3 4" key="1">
    <citation type="submission" date="2019-02" db="EMBL/GenBank/DDBJ databases">
        <title>Deep-cultivation of Planctomycetes and their phenomic and genomic characterization uncovers novel biology.</title>
        <authorList>
            <person name="Wiegand S."/>
            <person name="Jogler M."/>
            <person name="Boedeker C."/>
            <person name="Pinto D."/>
            <person name="Vollmers J."/>
            <person name="Rivas-Marin E."/>
            <person name="Kohn T."/>
            <person name="Peeters S.H."/>
            <person name="Heuer A."/>
            <person name="Rast P."/>
            <person name="Oberbeckmann S."/>
            <person name="Bunk B."/>
            <person name="Jeske O."/>
            <person name="Meyerdierks A."/>
            <person name="Storesund J.E."/>
            <person name="Kallscheuer N."/>
            <person name="Luecker S."/>
            <person name="Lage O.M."/>
            <person name="Pohl T."/>
            <person name="Merkel B.J."/>
            <person name="Hornburger P."/>
            <person name="Mueller R.-W."/>
            <person name="Bruemmer F."/>
            <person name="Labrenz M."/>
            <person name="Spormann A.M."/>
            <person name="Op den Camp H."/>
            <person name="Overmann J."/>
            <person name="Amann R."/>
            <person name="Jetten M.S.M."/>
            <person name="Mascher T."/>
            <person name="Medema M.H."/>
            <person name="Devos D.P."/>
            <person name="Kaster A.-K."/>
            <person name="Ovreas L."/>
            <person name="Rohde M."/>
            <person name="Galperin M.Y."/>
            <person name="Jogler C."/>
        </authorList>
    </citation>
    <scope>NUCLEOTIDE SEQUENCE [LARGE SCALE GENOMIC DNA]</scope>
    <source>
        <strain evidence="3 4">Mal4</strain>
    </source>
</reference>
<dbReference type="SUPFAM" id="SSF54523">
    <property type="entry name" value="Pili subunits"/>
    <property type="match status" value="1"/>
</dbReference>
<dbReference type="Pfam" id="PF07596">
    <property type="entry name" value="SBP_bac_10"/>
    <property type="match status" value="1"/>
</dbReference>
<protein>
    <submittedName>
        <fullName evidence="3">Putative major pilin subunit</fullName>
    </submittedName>
</protein>
<evidence type="ECO:0000313" key="4">
    <source>
        <dbReference type="Proteomes" id="UP000320496"/>
    </source>
</evidence>
<dbReference type="InterPro" id="IPR012902">
    <property type="entry name" value="N_methyl_site"/>
</dbReference>
<organism evidence="3 4">
    <name type="scientific">Maioricimonas rarisocia</name>
    <dbReference type="NCBI Taxonomy" id="2528026"/>
    <lineage>
        <taxon>Bacteria</taxon>
        <taxon>Pseudomonadati</taxon>
        <taxon>Planctomycetota</taxon>
        <taxon>Planctomycetia</taxon>
        <taxon>Planctomycetales</taxon>
        <taxon>Planctomycetaceae</taxon>
        <taxon>Maioricimonas</taxon>
    </lineage>
</organism>
<proteinExistence type="predicted"/>
<evidence type="ECO:0000259" key="2">
    <source>
        <dbReference type="Pfam" id="PF07596"/>
    </source>
</evidence>
<gene>
    <name evidence="3" type="ORF">Mal4_43340</name>
</gene>
<keyword evidence="1" id="KW-0472">Membrane</keyword>
<evidence type="ECO:0000313" key="3">
    <source>
        <dbReference type="EMBL" id="QDU39980.1"/>
    </source>
</evidence>
<dbReference type="Proteomes" id="UP000320496">
    <property type="component" value="Chromosome"/>
</dbReference>
<dbReference type="EMBL" id="CP036275">
    <property type="protein sequence ID" value="QDU39980.1"/>
    <property type="molecule type" value="Genomic_DNA"/>
</dbReference>
<dbReference type="RefSeq" id="WP_145371108.1">
    <property type="nucleotide sequence ID" value="NZ_CP036275.1"/>
</dbReference>
<dbReference type="PROSITE" id="PS00409">
    <property type="entry name" value="PROKAR_NTER_METHYL"/>
    <property type="match status" value="1"/>
</dbReference>
<keyword evidence="1" id="KW-0812">Transmembrane</keyword>
<dbReference type="NCBIfam" id="TIGR02532">
    <property type="entry name" value="IV_pilin_GFxxxE"/>
    <property type="match status" value="1"/>
</dbReference>
<keyword evidence="4" id="KW-1185">Reference proteome</keyword>
<name>A0A517ZC13_9PLAN</name>
<feature type="transmembrane region" description="Helical" evidence="1">
    <location>
        <begin position="12"/>
        <end position="36"/>
    </location>
</feature>
<dbReference type="OrthoDB" id="255848at2"/>
<dbReference type="InterPro" id="IPR011453">
    <property type="entry name" value="DUF1559"/>
</dbReference>
<dbReference type="InterPro" id="IPR045584">
    <property type="entry name" value="Pilin-like"/>
</dbReference>
<feature type="domain" description="DUF1559" evidence="2">
    <location>
        <begin position="37"/>
        <end position="303"/>
    </location>
</feature>
<dbReference type="PANTHER" id="PTHR30093:SF2">
    <property type="entry name" value="TYPE II SECRETION SYSTEM PROTEIN H"/>
    <property type="match status" value="1"/>
</dbReference>